<reference evidence="2 3" key="1">
    <citation type="submission" date="2016-10" db="EMBL/GenBank/DDBJ databases">
        <title>Genome sequence of the ascomycete fungus Penicillium subrubescens.</title>
        <authorList>
            <person name="De Vries R.P."/>
            <person name="Peng M."/>
            <person name="Dilokpimol A."/>
            <person name="Hilden K."/>
            <person name="Makela M.R."/>
            <person name="Grigoriev I."/>
            <person name="Riley R."/>
            <person name="Granchi Z."/>
        </authorList>
    </citation>
    <scope>NUCLEOTIDE SEQUENCE [LARGE SCALE GENOMIC DNA]</scope>
    <source>
        <strain evidence="2 3">CBS 132785</strain>
    </source>
</reference>
<keyword evidence="3" id="KW-1185">Reference proteome</keyword>
<comment type="caution">
    <text evidence="2">The sequence shown here is derived from an EMBL/GenBank/DDBJ whole genome shotgun (WGS) entry which is preliminary data.</text>
</comment>
<dbReference type="AlphaFoldDB" id="A0A1Q5UQ08"/>
<dbReference type="Proteomes" id="UP000186955">
    <property type="component" value="Unassembled WGS sequence"/>
</dbReference>
<evidence type="ECO:0000313" key="3">
    <source>
        <dbReference type="Proteomes" id="UP000186955"/>
    </source>
</evidence>
<gene>
    <name evidence="2" type="ORF">PENSUB_13896</name>
</gene>
<organism evidence="2 3">
    <name type="scientific">Penicillium subrubescens</name>
    <dbReference type="NCBI Taxonomy" id="1316194"/>
    <lineage>
        <taxon>Eukaryota</taxon>
        <taxon>Fungi</taxon>
        <taxon>Dikarya</taxon>
        <taxon>Ascomycota</taxon>
        <taxon>Pezizomycotina</taxon>
        <taxon>Eurotiomycetes</taxon>
        <taxon>Eurotiomycetidae</taxon>
        <taxon>Eurotiales</taxon>
        <taxon>Aspergillaceae</taxon>
        <taxon>Penicillium</taxon>
    </lineage>
</organism>
<sequence length="84" mass="9418">MSFINDAITHPVPILSSIEPHKLLSKEPLATAGSDDEKVAQRPLENGIRDGDPDVVLVDFEENDPKNPLHWSPMQKWMIVFVIS</sequence>
<protein>
    <submittedName>
        <fullName evidence="2">Uncharacterized protein</fullName>
    </submittedName>
</protein>
<evidence type="ECO:0000313" key="2">
    <source>
        <dbReference type="EMBL" id="OKP14544.1"/>
    </source>
</evidence>
<accession>A0A1Q5UQ08</accession>
<dbReference type="EMBL" id="MNBE01000079">
    <property type="protein sequence ID" value="OKP14544.1"/>
    <property type="molecule type" value="Genomic_DNA"/>
</dbReference>
<feature type="region of interest" description="Disordered" evidence="1">
    <location>
        <begin position="28"/>
        <end position="50"/>
    </location>
</feature>
<proteinExistence type="predicted"/>
<dbReference type="STRING" id="1316194.A0A1Q5UQ08"/>
<name>A0A1Q5UQ08_9EURO</name>
<evidence type="ECO:0000256" key="1">
    <source>
        <dbReference type="SAM" id="MobiDB-lite"/>
    </source>
</evidence>